<sequence>MNLVEVGIDIDFSHFFHFSFILSIILLLLLDSQANEPLKAPLDLCISNELTLMDVVKISEAALKRIVCMAKDLSAFQTLEIEDKKNIMKGIELLILRGVMAFDPSKNTWNHFFKNSVKTLAKLIRQAMCLHRMTFCCLVLLKYLQLTEARELLPKIFQHSDVEKCDEMSIEDEQNT</sequence>
<evidence type="ECO:0000256" key="4">
    <source>
        <dbReference type="SAM" id="Phobius"/>
    </source>
</evidence>
<keyword evidence="4" id="KW-0812">Transmembrane</keyword>
<reference evidence="5" key="1">
    <citation type="submission" date="2012-09" db="EMBL/GenBank/DDBJ databases">
        <authorList>
            <person name="Martin A.A."/>
        </authorList>
    </citation>
    <scope>NUCLEOTIDE SEQUENCE</scope>
</reference>
<keyword evidence="4" id="KW-0472">Membrane</keyword>
<proteinExistence type="predicted"/>
<dbReference type="WBParaSite" id="ACAC_0001411901-mRNA-1">
    <property type="protein sequence ID" value="ACAC_0001411901-mRNA-1"/>
    <property type="gene ID" value="ACAC_0001411901"/>
</dbReference>
<keyword evidence="1" id="KW-0805">Transcription regulation</keyword>
<protein>
    <submittedName>
        <fullName evidence="6">NR LBD domain-containing protein</fullName>
    </submittedName>
</protein>
<dbReference type="AlphaFoldDB" id="A0A0K0DQT0"/>
<keyword evidence="4" id="KW-1133">Transmembrane helix</keyword>
<evidence type="ECO:0000256" key="1">
    <source>
        <dbReference type="ARBA" id="ARBA00023015"/>
    </source>
</evidence>
<reference evidence="6" key="2">
    <citation type="submission" date="2017-02" db="UniProtKB">
        <authorList>
            <consortium name="WormBaseParasite"/>
        </authorList>
    </citation>
    <scope>IDENTIFICATION</scope>
</reference>
<dbReference type="STRING" id="6313.A0A0K0DQT0"/>
<evidence type="ECO:0000256" key="3">
    <source>
        <dbReference type="ARBA" id="ARBA00023170"/>
    </source>
</evidence>
<evidence type="ECO:0000313" key="6">
    <source>
        <dbReference type="WBParaSite" id="ACAC_0001411901-mRNA-1"/>
    </source>
</evidence>
<dbReference type="Proteomes" id="UP000035642">
    <property type="component" value="Unassembled WGS sequence"/>
</dbReference>
<name>A0A0K0DQT0_ANGCA</name>
<keyword evidence="3" id="KW-0675">Receptor</keyword>
<organism evidence="5 6">
    <name type="scientific">Angiostrongylus cantonensis</name>
    <name type="common">Rat lungworm</name>
    <dbReference type="NCBI Taxonomy" id="6313"/>
    <lineage>
        <taxon>Eukaryota</taxon>
        <taxon>Metazoa</taxon>
        <taxon>Ecdysozoa</taxon>
        <taxon>Nematoda</taxon>
        <taxon>Chromadorea</taxon>
        <taxon>Rhabditida</taxon>
        <taxon>Rhabditina</taxon>
        <taxon>Rhabditomorpha</taxon>
        <taxon>Strongyloidea</taxon>
        <taxon>Metastrongylidae</taxon>
        <taxon>Angiostrongylus</taxon>
    </lineage>
</organism>
<dbReference type="SUPFAM" id="SSF48508">
    <property type="entry name" value="Nuclear receptor ligand-binding domain"/>
    <property type="match status" value="1"/>
</dbReference>
<keyword evidence="2" id="KW-0804">Transcription</keyword>
<keyword evidence="5" id="KW-1185">Reference proteome</keyword>
<dbReference type="Gene3D" id="1.10.565.10">
    <property type="entry name" value="Retinoid X Receptor"/>
    <property type="match status" value="1"/>
</dbReference>
<accession>A0A0K0DQT0</accession>
<feature type="transmembrane region" description="Helical" evidence="4">
    <location>
        <begin position="12"/>
        <end position="30"/>
    </location>
</feature>
<dbReference type="InterPro" id="IPR035500">
    <property type="entry name" value="NHR-like_dom_sf"/>
</dbReference>
<evidence type="ECO:0000313" key="5">
    <source>
        <dbReference type="Proteomes" id="UP000035642"/>
    </source>
</evidence>
<evidence type="ECO:0000256" key="2">
    <source>
        <dbReference type="ARBA" id="ARBA00023163"/>
    </source>
</evidence>